<dbReference type="EMBL" id="CAADFO010000069">
    <property type="protein sequence ID" value="VFK30731.1"/>
    <property type="molecule type" value="Genomic_DNA"/>
</dbReference>
<dbReference type="AlphaFoldDB" id="A0A450XN47"/>
<accession>A0A450XN47</accession>
<evidence type="ECO:0000256" key="1">
    <source>
        <dbReference type="SAM" id="MobiDB-lite"/>
    </source>
</evidence>
<organism evidence="2">
    <name type="scientific">Candidatus Kentrum sp. MB</name>
    <dbReference type="NCBI Taxonomy" id="2138164"/>
    <lineage>
        <taxon>Bacteria</taxon>
        <taxon>Pseudomonadati</taxon>
        <taxon>Pseudomonadota</taxon>
        <taxon>Gammaproteobacteria</taxon>
        <taxon>Candidatus Kentrum</taxon>
    </lineage>
</organism>
<protein>
    <submittedName>
        <fullName evidence="2">Uncharacterized protein</fullName>
    </submittedName>
</protein>
<reference evidence="2" key="1">
    <citation type="submission" date="2019-02" db="EMBL/GenBank/DDBJ databases">
        <authorList>
            <person name="Gruber-Vodicka R. H."/>
            <person name="Seah K. B. B."/>
        </authorList>
    </citation>
    <scope>NUCLEOTIDE SEQUENCE</scope>
    <source>
        <strain evidence="2">BECK_BZ197</strain>
        <strain evidence="4">BECK_BZ198</strain>
        <strain evidence="3">BECK_BZ199</strain>
    </source>
</reference>
<dbReference type="EMBL" id="CAADFQ010000066">
    <property type="protein sequence ID" value="VFK34276.1"/>
    <property type="molecule type" value="Genomic_DNA"/>
</dbReference>
<feature type="compositionally biased region" description="Polar residues" evidence="1">
    <location>
        <begin position="54"/>
        <end position="67"/>
    </location>
</feature>
<sequence length="67" mass="7531">MKGVDHLKELTDINTMAACLVPTRLAWEPVAARLRCILDADVRQRKKSKPSMFVSRSASQISHPLQN</sequence>
<dbReference type="EMBL" id="CAADGH010000065">
    <property type="protein sequence ID" value="VFK76631.1"/>
    <property type="molecule type" value="Genomic_DNA"/>
</dbReference>
<gene>
    <name evidence="2" type="ORF">BECKMB1821G_GA0114241_106933</name>
    <name evidence="4" type="ORF">BECKMB1821H_GA0114242_106534</name>
    <name evidence="3" type="ORF">BECKMB1821I_GA0114274_106632</name>
</gene>
<evidence type="ECO:0000313" key="4">
    <source>
        <dbReference type="EMBL" id="VFK76631.1"/>
    </source>
</evidence>
<name>A0A450XN47_9GAMM</name>
<evidence type="ECO:0000313" key="3">
    <source>
        <dbReference type="EMBL" id="VFK34276.1"/>
    </source>
</evidence>
<proteinExistence type="predicted"/>
<feature type="region of interest" description="Disordered" evidence="1">
    <location>
        <begin position="44"/>
        <end position="67"/>
    </location>
</feature>
<evidence type="ECO:0000313" key="2">
    <source>
        <dbReference type="EMBL" id="VFK30731.1"/>
    </source>
</evidence>